<evidence type="ECO:0000313" key="3">
    <source>
        <dbReference type="Proteomes" id="UP000308430"/>
    </source>
</evidence>
<proteinExistence type="predicted"/>
<dbReference type="EMBL" id="SSOC01000001">
    <property type="protein sequence ID" value="THF67508.1"/>
    <property type="molecule type" value="Genomic_DNA"/>
</dbReference>
<sequence>MTTKKPKTPPTDEQIQDSVRLRELFEKRAGMSQLEFGQVYGIGNQGMVWQYLNADKPKGSVLNVVAAIKFAEGLRCHVSDFSPSLQKEIDRIAMFASDRRPAAGTGAGQDQQTNLASQDSDEGDVIVKAKERAKEFERNKARDAAIIEKMIDVGHRYQVAEPPKQLVIDFLLKDESAPGPPWADGDARSYADSLEMKALRWIAKGKSDAQTKTGT</sequence>
<dbReference type="SUPFAM" id="SSF47413">
    <property type="entry name" value="lambda repressor-like DNA-binding domains"/>
    <property type="match status" value="1"/>
</dbReference>
<feature type="region of interest" description="Disordered" evidence="1">
    <location>
        <begin position="101"/>
        <end position="122"/>
    </location>
</feature>
<dbReference type="OrthoDB" id="9788236at2"/>
<dbReference type="Gene3D" id="1.10.260.40">
    <property type="entry name" value="lambda repressor-like DNA-binding domains"/>
    <property type="match status" value="1"/>
</dbReference>
<dbReference type="GO" id="GO:0003677">
    <property type="term" value="F:DNA binding"/>
    <property type="evidence" value="ECO:0007669"/>
    <property type="project" value="InterPro"/>
</dbReference>
<gene>
    <name evidence="2" type="ORF">E6C76_03875</name>
</gene>
<dbReference type="Proteomes" id="UP000308430">
    <property type="component" value="Unassembled WGS sequence"/>
</dbReference>
<dbReference type="InterPro" id="IPR010982">
    <property type="entry name" value="Lambda_DNA-bd_dom_sf"/>
</dbReference>
<accession>A0A4S4B477</accession>
<reference evidence="2 3" key="1">
    <citation type="submission" date="2019-04" db="EMBL/GenBank/DDBJ databases">
        <title>Azoarcus nasutitermitis sp. nov. isolated from termite nest.</title>
        <authorList>
            <person name="Lin S.-Y."/>
            <person name="Hameed A."/>
            <person name="Hsu Y.-H."/>
            <person name="Young C.-C."/>
        </authorList>
    </citation>
    <scope>NUCLEOTIDE SEQUENCE [LARGE SCALE GENOMIC DNA]</scope>
    <source>
        <strain evidence="2 3">CC-YHH838</strain>
    </source>
</reference>
<protein>
    <submittedName>
        <fullName evidence="2">Uncharacterized protein</fullName>
    </submittedName>
</protein>
<comment type="caution">
    <text evidence="2">The sequence shown here is derived from an EMBL/GenBank/DDBJ whole genome shotgun (WGS) entry which is preliminary data.</text>
</comment>
<feature type="compositionally biased region" description="Polar residues" evidence="1">
    <location>
        <begin position="108"/>
        <end position="118"/>
    </location>
</feature>
<evidence type="ECO:0000313" key="2">
    <source>
        <dbReference type="EMBL" id="THF67508.1"/>
    </source>
</evidence>
<organism evidence="2 3">
    <name type="scientific">Pseudothauera nasutitermitis</name>
    <dbReference type="NCBI Taxonomy" id="2565930"/>
    <lineage>
        <taxon>Bacteria</taxon>
        <taxon>Pseudomonadati</taxon>
        <taxon>Pseudomonadota</taxon>
        <taxon>Betaproteobacteria</taxon>
        <taxon>Rhodocyclales</taxon>
        <taxon>Zoogloeaceae</taxon>
        <taxon>Pseudothauera</taxon>
    </lineage>
</organism>
<evidence type="ECO:0000256" key="1">
    <source>
        <dbReference type="SAM" id="MobiDB-lite"/>
    </source>
</evidence>
<name>A0A4S4B477_9RHOO</name>
<dbReference type="AlphaFoldDB" id="A0A4S4B477"/>
<dbReference type="RefSeq" id="WP_136346914.1">
    <property type="nucleotide sequence ID" value="NZ_SSOC01000001.1"/>
</dbReference>
<keyword evidence="3" id="KW-1185">Reference proteome</keyword>